<organism evidence="1 2">
    <name type="scientific">Olleya sediminilitoris</name>
    <dbReference type="NCBI Taxonomy" id="2795739"/>
    <lineage>
        <taxon>Bacteria</taxon>
        <taxon>Pseudomonadati</taxon>
        <taxon>Bacteroidota</taxon>
        <taxon>Flavobacteriia</taxon>
        <taxon>Flavobacteriales</taxon>
        <taxon>Flavobacteriaceae</taxon>
    </lineage>
</organism>
<gene>
    <name evidence="1" type="ORF">JAO71_14385</name>
</gene>
<name>A0ABS1WPF2_9FLAO</name>
<proteinExistence type="predicted"/>
<dbReference type="Proteomes" id="UP000605013">
    <property type="component" value="Unassembled WGS sequence"/>
</dbReference>
<reference evidence="1 2" key="1">
    <citation type="submission" date="2020-12" db="EMBL/GenBank/DDBJ databases">
        <title>Olleya sediminilitoris sp. nov., isolated from a tidal flat.</title>
        <authorList>
            <person name="Park S."/>
            <person name="Yoon J.-H."/>
        </authorList>
    </citation>
    <scope>NUCLEOTIDE SEQUENCE [LARGE SCALE GENOMIC DNA]</scope>
    <source>
        <strain evidence="1 2">YSTF-M6</strain>
    </source>
</reference>
<dbReference type="EMBL" id="JAEMEF010000016">
    <property type="protein sequence ID" value="MBL7560990.1"/>
    <property type="molecule type" value="Genomic_DNA"/>
</dbReference>
<accession>A0ABS1WPF2</accession>
<comment type="caution">
    <text evidence="1">The sequence shown here is derived from an EMBL/GenBank/DDBJ whole genome shotgun (WGS) entry which is preliminary data.</text>
</comment>
<protein>
    <submittedName>
        <fullName evidence="1">WbqC family protein</fullName>
    </submittedName>
</protein>
<sequence>MNIVLHPTYFPSIAQFVAIAKAESLTFEIHDNFQKQSYRNRTYIYGANGKLQLSVPIIHSHKQRQLYKEVKISDVDNWQTVHWKSLESAYRTSPFFEFYEDELQPLFNVKSDFIFDHNLKCFEIVCDCLQLDMTPKFTTTFEKETNANAKDYRSLSNARQEQNFNFEAYTQVFSPKHGFISNLSILDLLFNEGTNALNYLENQSLIHND</sequence>
<keyword evidence="2" id="KW-1185">Reference proteome</keyword>
<dbReference type="Pfam" id="PF08889">
    <property type="entry name" value="WbqC"/>
    <property type="match status" value="1"/>
</dbReference>
<evidence type="ECO:0000313" key="2">
    <source>
        <dbReference type="Proteomes" id="UP000605013"/>
    </source>
</evidence>
<evidence type="ECO:0000313" key="1">
    <source>
        <dbReference type="EMBL" id="MBL7560990.1"/>
    </source>
</evidence>
<dbReference type="RefSeq" id="WP_203001497.1">
    <property type="nucleotide sequence ID" value="NZ_JAEMEF010000016.1"/>
</dbReference>
<dbReference type="InterPro" id="IPR014985">
    <property type="entry name" value="WbqC"/>
</dbReference>